<dbReference type="PANTHER" id="PTHR23024:SF149">
    <property type="entry name" value="OS07G0162500 PROTEIN"/>
    <property type="match status" value="1"/>
</dbReference>
<dbReference type="Gene3D" id="3.40.50.1820">
    <property type="entry name" value="alpha/beta hydrolase"/>
    <property type="match status" value="1"/>
</dbReference>
<dbReference type="InterPro" id="IPR013094">
    <property type="entry name" value="AB_hydrolase_3"/>
</dbReference>
<feature type="domain" description="Alpha/beta hydrolase fold-3" evidence="1">
    <location>
        <begin position="83"/>
        <end position="162"/>
    </location>
</feature>
<dbReference type="Proteomes" id="UP000275267">
    <property type="component" value="Unassembled WGS sequence"/>
</dbReference>
<dbReference type="STRING" id="4540.A0A3L6QS97"/>
<proteinExistence type="predicted"/>
<sequence length="171" mass="18040">MATNAAAGDAPPHVVEDSRGAFRVLSDGTVVRSTPPIAGGRGGVVPADPSVEWKDSIYDAALGLRLRIYKPAAAGGERKLPVVVYFHGGGFCIGSYAWPIIHAACSRLAAGLGAVVLSADYRLAPEHRLSAAIDDAAAALLWLRDHSTADPWLAEHADATRTFDQCIYAYE</sequence>
<dbReference type="EMBL" id="PQIB02000011">
    <property type="protein sequence ID" value="RLM85931.1"/>
    <property type="molecule type" value="Genomic_DNA"/>
</dbReference>
<organism evidence="2 3">
    <name type="scientific">Panicum miliaceum</name>
    <name type="common">Proso millet</name>
    <name type="synonym">Broomcorn millet</name>
    <dbReference type="NCBI Taxonomy" id="4540"/>
    <lineage>
        <taxon>Eukaryota</taxon>
        <taxon>Viridiplantae</taxon>
        <taxon>Streptophyta</taxon>
        <taxon>Embryophyta</taxon>
        <taxon>Tracheophyta</taxon>
        <taxon>Spermatophyta</taxon>
        <taxon>Magnoliopsida</taxon>
        <taxon>Liliopsida</taxon>
        <taxon>Poales</taxon>
        <taxon>Poaceae</taxon>
        <taxon>PACMAD clade</taxon>
        <taxon>Panicoideae</taxon>
        <taxon>Panicodae</taxon>
        <taxon>Paniceae</taxon>
        <taxon>Panicinae</taxon>
        <taxon>Panicum</taxon>
        <taxon>Panicum sect. Panicum</taxon>
    </lineage>
</organism>
<evidence type="ECO:0000313" key="3">
    <source>
        <dbReference type="Proteomes" id="UP000275267"/>
    </source>
</evidence>
<comment type="caution">
    <text evidence="2">The sequence shown here is derived from an EMBL/GenBank/DDBJ whole genome shotgun (WGS) entry which is preliminary data.</text>
</comment>
<keyword evidence="3" id="KW-1185">Reference proteome</keyword>
<accession>A0A3L6QS97</accession>
<dbReference type="InterPro" id="IPR029058">
    <property type="entry name" value="AB_hydrolase_fold"/>
</dbReference>
<dbReference type="SUPFAM" id="SSF53474">
    <property type="entry name" value="alpha/beta-Hydrolases"/>
    <property type="match status" value="1"/>
</dbReference>
<name>A0A3L6QS97_PANMI</name>
<reference evidence="3" key="1">
    <citation type="journal article" date="2019" name="Nat. Commun.">
        <title>The genome of broomcorn millet.</title>
        <authorList>
            <person name="Zou C."/>
            <person name="Miki D."/>
            <person name="Li D."/>
            <person name="Tang Q."/>
            <person name="Xiao L."/>
            <person name="Rajput S."/>
            <person name="Deng P."/>
            <person name="Jia W."/>
            <person name="Huang R."/>
            <person name="Zhang M."/>
            <person name="Sun Y."/>
            <person name="Hu J."/>
            <person name="Fu X."/>
            <person name="Schnable P.S."/>
            <person name="Li F."/>
            <person name="Zhang H."/>
            <person name="Feng B."/>
            <person name="Zhu X."/>
            <person name="Liu R."/>
            <person name="Schnable J.C."/>
            <person name="Zhu J.-K."/>
            <person name="Zhang H."/>
        </authorList>
    </citation>
    <scope>NUCLEOTIDE SEQUENCE [LARGE SCALE GENOMIC DNA]</scope>
</reference>
<evidence type="ECO:0000313" key="2">
    <source>
        <dbReference type="EMBL" id="RLM85931.1"/>
    </source>
</evidence>
<dbReference type="OrthoDB" id="408631at2759"/>
<dbReference type="InterPro" id="IPR050466">
    <property type="entry name" value="Carboxylest/Gibb_receptor"/>
</dbReference>
<protein>
    <submittedName>
        <fullName evidence="2">Carboxylesterase 15</fullName>
    </submittedName>
</protein>
<gene>
    <name evidence="2" type="ORF">C2845_PM04G03130</name>
</gene>
<dbReference type="Pfam" id="PF07859">
    <property type="entry name" value="Abhydrolase_3"/>
    <property type="match status" value="1"/>
</dbReference>
<dbReference type="PANTHER" id="PTHR23024">
    <property type="entry name" value="ARYLACETAMIDE DEACETYLASE"/>
    <property type="match status" value="1"/>
</dbReference>
<dbReference type="AlphaFoldDB" id="A0A3L6QS97"/>
<evidence type="ECO:0000259" key="1">
    <source>
        <dbReference type="Pfam" id="PF07859"/>
    </source>
</evidence>
<dbReference type="GO" id="GO:0016787">
    <property type="term" value="F:hydrolase activity"/>
    <property type="evidence" value="ECO:0007669"/>
    <property type="project" value="InterPro"/>
</dbReference>